<dbReference type="HOGENOM" id="CLU_046525_0_1_9"/>
<dbReference type="OrthoDB" id="9775180at2"/>
<dbReference type="RefSeq" id="WP_006598727.1">
    <property type="nucleotide sequence ID" value="NZ_GL622359.1"/>
</dbReference>
<keyword evidence="5" id="KW-0520">NAD</keyword>
<evidence type="ECO:0000256" key="5">
    <source>
        <dbReference type="ARBA" id="ARBA00023027"/>
    </source>
</evidence>
<evidence type="ECO:0000259" key="8">
    <source>
        <dbReference type="PROSITE" id="PS51202"/>
    </source>
</evidence>
<keyword evidence="4" id="KW-0630">Potassium</keyword>
<dbReference type="GO" id="GO:0005886">
    <property type="term" value="C:plasma membrane"/>
    <property type="evidence" value="ECO:0007669"/>
    <property type="project" value="InterPro"/>
</dbReference>
<keyword evidence="10" id="KW-1185">Reference proteome</keyword>
<sequence length="451" mass="49573">MQIIIVGCGKVGKTLTAHLSKEDNNVTIIDTNPERVREAANVYDVMGIAGNGTSYEVLQRADVRGTDILIAVTYSDEVNLLCCVLARRFSECKTIARVRDPIYLRDRAYIQKALGLSMTINPEYAAAREISRLLRFPTAIDISSFSKGRIEMYRFKTPAAGPLVGRAVKDVPLLRQDVLVCCLERNGQVAIPDGSTCIQAGDVLSVVLPPDRASDFFHRIGFKTNAVKNAMIVGCSETAYYLAQMLIKTGIGVKIIEQNRARCEELCEKLPAAAIINADGSDENVLREEHLSDMDALIASTGIDEENIILSLYAMNKVKKKVITKISHLDFNEVIASLSLDSIVNPKRITAESILRYVRAMANSVGSNVERLYKLADGRAEAMEFTIKSGSRLTHIPFRELRIKPDTLVAGIIRRDHFVIPGGEDTLMPGDSAVVVTTNAGFRDIADILLN</sequence>
<keyword evidence="2" id="KW-0813">Transport</keyword>
<feature type="domain" description="RCK C-terminal" evidence="8">
    <location>
        <begin position="370"/>
        <end position="451"/>
    </location>
</feature>
<reference evidence="9 10" key="1">
    <citation type="submission" date="2010-12" db="EMBL/GenBank/DDBJ databases">
        <authorList>
            <person name="Muzny D."/>
            <person name="Qin X."/>
            <person name="Deng J."/>
            <person name="Jiang H."/>
            <person name="Liu Y."/>
            <person name="Qu J."/>
            <person name="Song X.-Z."/>
            <person name="Zhang L."/>
            <person name="Thornton R."/>
            <person name="Coyle M."/>
            <person name="Francisco L."/>
            <person name="Jackson L."/>
            <person name="Javaid M."/>
            <person name="Korchina V."/>
            <person name="Kovar C."/>
            <person name="Mata R."/>
            <person name="Mathew T."/>
            <person name="Ngo R."/>
            <person name="Nguyen L."/>
            <person name="Nguyen N."/>
            <person name="Okwuonu G."/>
            <person name="Ongeri F."/>
            <person name="Pham C."/>
            <person name="Simmons D."/>
            <person name="Wilczek-Boney K."/>
            <person name="Hale W."/>
            <person name="Jakkamsetti A."/>
            <person name="Pham P."/>
            <person name="Ruth R."/>
            <person name="San Lucas F."/>
            <person name="Warren J."/>
            <person name="Zhang J."/>
            <person name="Zhao Z."/>
            <person name="Zhou C."/>
            <person name="Zhu D."/>
            <person name="Lee S."/>
            <person name="Bess C."/>
            <person name="Blankenburg K."/>
            <person name="Forbes L."/>
            <person name="Fu Q."/>
            <person name="Gubbala S."/>
            <person name="Hirani K."/>
            <person name="Jayaseelan J.C."/>
            <person name="Lara F."/>
            <person name="Munidasa M."/>
            <person name="Palculict T."/>
            <person name="Patil S."/>
            <person name="Pu L.-L."/>
            <person name="Saada N."/>
            <person name="Tang L."/>
            <person name="Weissenberger G."/>
            <person name="Zhu Y."/>
            <person name="Hemphill L."/>
            <person name="Shang Y."/>
            <person name="Youmans B."/>
            <person name="Ayvaz T."/>
            <person name="Ross M."/>
            <person name="Santibanez J."/>
            <person name="Aqrawi P."/>
            <person name="Gross S."/>
            <person name="Joshi V."/>
            <person name="Fowler G."/>
            <person name="Nazareth L."/>
            <person name="Reid J."/>
            <person name="Worley K."/>
            <person name="Petrosino J."/>
            <person name="Highlander S."/>
            <person name="Gibbs R."/>
        </authorList>
    </citation>
    <scope>NUCLEOTIDE SEQUENCE [LARGE SCALE GENOMIC DNA]</scope>
    <source>
        <strain evidence="9 10">ATCC 23263</strain>
    </source>
</reference>
<dbReference type="NCBIfam" id="NF007033">
    <property type="entry name" value="PRK09496.1-5"/>
    <property type="match status" value="1"/>
</dbReference>
<dbReference type="InterPro" id="IPR003148">
    <property type="entry name" value="RCK_N"/>
</dbReference>
<proteinExistence type="predicted"/>
<dbReference type="Gene3D" id="3.40.50.720">
    <property type="entry name" value="NAD(P)-binding Rossmann-like Domain"/>
    <property type="match status" value="2"/>
</dbReference>
<dbReference type="GO" id="GO:0015079">
    <property type="term" value="F:potassium ion transmembrane transporter activity"/>
    <property type="evidence" value="ECO:0007669"/>
    <property type="project" value="InterPro"/>
</dbReference>
<evidence type="ECO:0000313" key="10">
    <source>
        <dbReference type="Proteomes" id="UP000004754"/>
    </source>
</evidence>
<dbReference type="eggNOG" id="COG0569">
    <property type="taxonomic scope" value="Bacteria"/>
</dbReference>
<dbReference type="SUPFAM" id="SSF51735">
    <property type="entry name" value="NAD(P)-binding Rossmann-fold domains"/>
    <property type="match status" value="2"/>
</dbReference>
<keyword evidence="6" id="KW-0406">Ion transport</keyword>
<dbReference type="InterPro" id="IPR006037">
    <property type="entry name" value="RCK_C"/>
</dbReference>
<comment type="caution">
    <text evidence="9">The sequence shown here is derived from an EMBL/GenBank/DDBJ whole genome shotgun (WGS) entry which is preliminary data.</text>
</comment>
<dbReference type="InterPro" id="IPR036291">
    <property type="entry name" value="NAD(P)-bd_dom_sf"/>
</dbReference>
<dbReference type="EMBL" id="AEQN01000016">
    <property type="protein sequence ID" value="EFV01910.1"/>
    <property type="molecule type" value="Genomic_DNA"/>
</dbReference>
<dbReference type="SUPFAM" id="SSF116726">
    <property type="entry name" value="TrkA C-terminal domain-like"/>
    <property type="match status" value="2"/>
</dbReference>
<evidence type="ECO:0000259" key="7">
    <source>
        <dbReference type="PROSITE" id="PS51201"/>
    </source>
</evidence>
<protein>
    <recommendedName>
        <fullName evidence="1">Trk system potassium uptake protein TrkA</fullName>
    </recommendedName>
</protein>
<dbReference type="PANTHER" id="PTHR43833:SF5">
    <property type="entry name" value="TRK SYSTEM POTASSIUM UPTAKE PROTEIN TRKA"/>
    <property type="match status" value="1"/>
</dbReference>
<dbReference type="InterPro" id="IPR050721">
    <property type="entry name" value="Trk_Ktr_HKT_K-transport"/>
</dbReference>
<keyword evidence="3" id="KW-0633">Potassium transport</keyword>
<evidence type="ECO:0000256" key="2">
    <source>
        <dbReference type="ARBA" id="ARBA00022448"/>
    </source>
</evidence>
<feature type="domain" description="RCK C-terminal" evidence="8">
    <location>
        <begin position="140"/>
        <end position="223"/>
    </location>
</feature>
<dbReference type="STRING" id="887929.HMP0721_1304"/>
<dbReference type="InterPro" id="IPR006036">
    <property type="entry name" value="K_uptake_TrkA"/>
</dbReference>
<dbReference type="Proteomes" id="UP000004754">
    <property type="component" value="Unassembled WGS sequence"/>
</dbReference>
<evidence type="ECO:0000313" key="9">
    <source>
        <dbReference type="EMBL" id="EFV01910.1"/>
    </source>
</evidence>
<dbReference type="AlphaFoldDB" id="E6MH20"/>
<dbReference type="PRINTS" id="PR00335">
    <property type="entry name" value="KUPTAKETRKA"/>
</dbReference>
<dbReference type="Gene3D" id="3.30.70.1450">
    <property type="entry name" value="Regulator of K+ conductance, C-terminal domain"/>
    <property type="match status" value="2"/>
</dbReference>
<accession>E6MH20</accession>
<dbReference type="NCBIfam" id="NF007039">
    <property type="entry name" value="PRK09496.3-2"/>
    <property type="match status" value="1"/>
</dbReference>
<feature type="domain" description="RCK N-terminal" evidence="7">
    <location>
        <begin position="227"/>
        <end position="344"/>
    </location>
</feature>
<gene>
    <name evidence="9" type="ORF">HMP0721_1304</name>
</gene>
<dbReference type="PROSITE" id="PS51202">
    <property type="entry name" value="RCK_C"/>
    <property type="match status" value="2"/>
</dbReference>
<name>E6MH20_9FIRM</name>
<dbReference type="PROSITE" id="PS51201">
    <property type="entry name" value="RCK_N"/>
    <property type="match status" value="2"/>
</dbReference>
<evidence type="ECO:0000256" key="4">
    <source>
        <dbReference type="ARBA" id="ARBA00022958"/>
    </source>
</evidence>
<dbReference type="Pfam" id="PF02254">
    <property type="entry name" value="TrkA_N"/>
    <property type="match status" value="2"/>
</dbReference>
<dbReference type="Pfam" id="PF02080">
    <property type="entry name" value="TrkA_C"/>
    <property type="match status" value="2"/>
</dbReference>
<evidence type="ECO:0000256" key="3">
    <source>
        <dbReference type="ARBA" id="ARBA00022538"/>
    </source>
</evidence>
<dbReference type="PANTHER" id="PTHR43833">
    <property type="entry name" value="POTASSIUM CHANNEL PROTEIN 2-RELATED-RELATED"/>
    <property type="match status" value="1"/>
</dbReference>
<evidence type="ECO:0000256" key="1">
    <source>
        <dbReference type="ARBA" id="ARBA00017378"/>
    </source>
</evidence>
<organism evidence="9 10">
    <name type="scientific">Pseudoramibacter alactolyticus ATCC 23263</name>
    <dbReference type="NCBI Taxonomy" id="887929"/>
    <lineage>
        <taxon>Bacteria</taxon>
        <taxon>Bacillati</taxon>
        <taxon>Bacillota</taxon>
        <taxon>Clostridia</taxon>
        <taxon>Eubacteriales</taxon>
        <taxon>Eubacteriaceae</taxon>
        <taxon>Pseudoramibacter</taxon>
    </lineage>
</organism>
<evidence type="ECO:0000256" key="6">
    <source>
        <dbReference type="ARBA" id="ARBA00023065"/>
    </source>
</evidence>
<feature type="domain" description="RCK N-terminal" evidence="7">
    <location>
        <begin position="1"/>
        <end position="117"/>
    </location>
</feature>
<dbReference type="InterPro" id="IPR036721">
    <property type="entry name" value="RCK_C_sf"/>
</dbReference>